<dbReference type="PROSITE" id="PS51421">
    <property type="entry name" value="RAS"/>
    <property type="match status" value="1"/>
</dbReference>
<evidence type="ECO:0000256" key="1">
    <source>
        <dbReference type="ARBA" id="ARBA00006270"/>
    </source>
</evidence>
<dbReference type="NCBIfam" id="TIGR00231">
    <property type="entry name" value="small_GTP"/>
    <property type="match status" value="1"/>
</dbReference>
<dbReference type="STRING" id="1257118.L8HGU8"/>
<accession>L8HGU8</accession>
<dbReference type="PANTHER" id="PTHR47981:SF20">
    <property type="entry name" value="RAS-RELATED PROTEIN RAB-7A"/>
    <property type="match status" value="1"/>
</dbReference>
<dbReference type="Gene3D" id="3.40.50.300">
    <property type="entry name" value="P-loop containing nucleotide triphosphate hydrolases"/>
    <property type="match status" value="1"/>
</dbReference>
<dbReference type="AlphaFoldDB" id="L8HGU8"/>
<dbReference type="Proteomes" id="UP000011083">
    <property type="component" value="Unassembled WGS sequence"/>
</dbReference>
<comment type="similarity">
    <text evidence="1">Belongs to the small GTPase superfamily. Rab family.</text>
</comment>
<dbReference type="SUPFAM" id="SSF52540">
    <property type="entry name" value="P-loop containing nucleoside triphosphate hydrolases"/>
    <property type="match status" value="1"/>
</dbReference>
<gene>
    <name evidence="4" type="ORF">ACA1_075010</name>
</gene>
<evidence type="ECO:0000256" key="3">
    <source>
        <dbReference type="ARBA" id="ARBA00023134"/>
    </source>
</evidence>
<dbReference type="RefSeq" id="XP_004353461.1">
    <property type="nucleotide sequence ID" value="XM_004353409.1"/>
</dbReference>
<dbReference type="Pfam" id="PF00071">
    <property type="entry name" value="Ras"/>
    <property type="match status" value="1"/>
</dbReference>
<evidence type="ECO:0000313" key="4">
    <source>
        <dbReference type="EMBL" id="ELR23933.1"/>
    </source>
</evidence>
<keyword evidence="5" id="KW-1185">Reference proteome</keyword>
<reference evidence="4 5" key="1">
    <citation type="journal article" date="2013" name="Genome Biol.">
        <title>Genome of Acanthamoeba castellanii highlights extensive lateral gene transfer and early evolution of tyrosine kinase signaling.</title>
        <authorList>
            <person name="Clarke M."/>
            <person name="Lohan A.J."/>
            <person name="Liu B."/>
            <person name="Lagkouvardos I."/>
            <person name="Roy S."/>
            <person name="Zafar N."/>
            <person name="Bertelli C."/>
            <person name="Schilde C."/>
            <person name="Kianianmomeni A."/>
            <person name="Burglin T.R."/>
            <person name="Frech C."/>
            <person name="Turcotte B."/>
            <person name="Kopec K.O."/>
            <person name="Synnott J.M."/>
            <person name="Choo C."/>
            <person name="Paponov I."/>
            <person name="Finkler A."/>
            <person name="Soon Heng Tan C."/>
            <person name="Hutchins A.P."/>
            <person name="Weinmeier T."/>
            <person name="Rattei T."/>
            <person name="Chu J.S."/>
            <person name="Gimenez G."/>
            <person name="Irimia M."/>
            <person name="Rigden D.J."/>
            <person name="Fitzpatrick D.A."/>
            <person name="Lorenzo-Morales J."/>
            <person name="Bateman A."/>
            <person name="Chiu C.H."/>
            <person name="Tang P."/>
            <person name="Hegemann P."/>
            <person name="Fromm H."/>
            <person name="Raoult D."/>
            <person name="Greub G."/>
            <person name="Miranda-Saavedra D."/>
            <person name="Chen N."/>
            <person name="Nash P."/>
            <person name="Ginger M.L."/>
            <person name="Horn M."/>
            <person name="Schaap P."/>
            <person name="Caler L."/>
            <person name="Loftus B."/>
        </authorList>
    </citation>
    <scope>NUCLEOTIDE SEQUENCE [LARGE SCALE GENOMIC DNA]</scope>
    <source>
        <strain evidence="4 5">Neff</strain>
    </source>
</reference>
<dbReference type="PRINTS" id="PR00449">
    <property type="entry name" value="RASTRNSFRMNG"/>
</dbReference>
<dbReference type="PANTHER" id="PTHR47981">
    <property type="entry name" value="RAB FAMILY"/>
    <property type="match status" value="1"/>
</dbReference>
<organism evidence="4 5">
    <name type="scientific">Acanthamoeba castellanii (strain ATCC 30010 / Neff)</name>
    <dbReference type="NCBI Taxonomy" id="1257118"/>
    <lineage>
        <taxon>Eukaryota</taxon>
        <taxon>Amoebozoa</taxon>
        <taxon>Discosea</taxon>
        <taxon>Longamoebia</taxon>
        <taxon>Centramoebida</taxon>
        <taxon>Acanthamoebidae</taxon>
        <taxon>Acanthamoeba</taxon>
    </lineage>
</organism>
<dbReference type="InterPro" id="IPR005225">
    <property type="entry name" value="Small_GTP-bd"/>
</dbReference>
<dbReference type="InterPro" id="IPR001806">
    <property type="entry name" value="Small_GTPase"/>
</dbReference>
<dbReference type="SMART" id="SM00173">
    <property type="entry name" value="RAS"/>
    <property type="match status" value="1"/>
</dbReference>
<dbReference type="SMART" id="SM00175">
    <property type="entry name" value="RAB"/>
    <property type="match status" value="1"/>
</dbReference>
<keyword evidence="3" id="KW-0342">GTP-binding</keyword>
<protein>
    <submittedName>
        <fullName evidence="4">Ras family protein</fullName>
    </submittedName>
</protein>
<dbReference type="SMART" id="SM00174">
    <property type="entry name" value="RHO"/>
    <property type="match status" value="1"/>
</dbReference>
<dbReference type="FunFam" id="3.40.50.300:FF:001447">
    <property type="entry name" value="Ras-related protein Rab-1B"/>
    <property type="match status" value="1"/>
</dbReference>
<dbReference type="GO" id="GO:0005525">
    <property type="term" value="F:GTP binding"/>
    <property type="evidence" value="ECO:0007669"/>
    <property type="project" value="UniProtKB-KW"/>
</dbReference>
<evidence type="ECO:0000256" key="2">
    <source>
        <dbReference type="ARBA" id="ARBA00022741"/>
    </source>
</evidence>
<dbReference type="OMA" id="INDYHEY"/>
<dbReference type="GO" id="GO:0003924">
    <property type="term" value="F:GTPase activity"/>
    <property type="evidence" value="ECO:0007669"/>
    <property type="project" value="InterPro"/>
</dbReference>
<dbReference type="PROSITE" id="PS51419">
    <property type="entry name" value="RAB"/>
    <property type="match status" value="1"/>
</dbReference>
<name>L8HGU8_ACACF</name>
<proteinExistence type="inferred from homology"/>
<evidence type="ECO:0000313" key="5">
    <source>
        <dbReference type="Proteomes" id="UP000011083"/>
    </source>
</evidence>
<dbReference type="EMBL" id="KB007842">
    <property type="protein sequence ID" value="ELR23933.1"/>
    <property type="molecule type" value="Genomic_DNA"/>
</dbReference>
<dbReference type="KEGG" id="acan:ACA1_075010"/>
<sequence>MCRYVQGKFRELYRASIGADFLTKELLVDDTIVYLQVWDTAGQDRFETLGRVFYRGTDVCILVYDITNPRSLERLEQWKRVYEESMPTQADVDHTVFGVFANKTDLEEQRKVSHAKAEAWCRENGDMPHFSVSAKDGENVEQAFHALAKKAKRKLDIWNQQQLAEDRIHLRDVHMEKDGEQPCQLSC</sequence>
<keyword evidence="2" id="KW-0547">Nucleotide-binding</keyword>
<dbReference type="VEuPathDB" id="AmoebaDB:ACA1_075010"/>
<dbReference type="OrthoDB" id="9989112at2759"/>
<dbReference type="GeneID" id="14924931"/>
<dbReference type="InterPro" id="IPR027417">
    <property type="entry name" value="P-loop_NTPase"/>
</dbReference>